<dbReference type="InterPro" id="IPR003423">
    <property type="entry name" value="OMP_efflux"/>
</dbReference>
<evidence type="ECO:0000313" key="6">
    <source>
        <dbReference type="Proteomes" id="UP000266206"/>
    </source>
</evidence>
<keyword evidence="2" id="KW-0354">Hemolysis</keyword>
<accession>A0A3A1YW92</accession>
<organism evidence="5 6">
    <name type="scientific">Neopusillimonas maritima</name>
    <dbReference type="NCBI Taxonomy" id="2026239"/>
    <lineage>
        <taxon>Bacteria</taxon>
        <taxon>Pseudomonadati</taxon>
        <taxon>Pseudomonadota</taxon>
        <taxon>Betaproteobacteria</taxon>
        <taxon>Burkholderiales</taxon>
        <taxon>Alcaligenaceae</taxon>
        <taxon>Neopusillimonas</taxon>
    </lineage>
</organism>
<evidence type="ECO:0000256" key="2">
    <source>
        <dbReference type="PIRNR" id="PIRNR001892"/>
    </source>
</evidence>
<dbReference type="AlphaFoldDB" id="A0A3A1YW92"/>
<keyword evidence="2" id="KW-0204">Cytolysis</keyword>
<dbReference type="InterPro" id="IPR010131">
    <property type="entry name" value="MdtP/NodT-like"/>
</dbReference>
<dbReference type="SUPFAM" id="SSF56954">
    <property type="entry name" value="Outer membrane efflux proteins (OEP)"/>
    <property type="match status" value="1"/>
</dbReference>
<dbReference type="PIRSF" id="PIRSF001892">
    <property type="entry name" value="CyaE"/>
    <property type="match status" value="1"/>
</dbReference>
<sequence>MIKRNFHYRLLPIAVALVLAGCSLSPDYNRPAAPVPETYPNASEGLQDENAVPAADLGWRQFFHDPQLKALIEIALNNNRDLRVAIERVEESRALYGIQQSDRFPTIGAGANASIQRMPEELRAGGASAPSVSRMYQAGVGITAFELDLFGRVKNLTEAAYQQYLASEQARRTVHISLIAQVAEAYFRLRATELQRQIIEQTLKSRSNSYDLIKKRFDIGVAGSLDLYQAKSQLDQVRSDLQEIRRLEQQAQNALLLLLGDTPGPMLPESAPFSRDQLMAQIPVGLPSDLLTRRPDIIAAENNLLAANANIGAARAAFFPNISLTGLLGFASNAMGGLFSGSNRFWSFTPQLTMPIFGGGVSGNLDLAEARKNIAIAQYEKTIQVAFREVADALAGEATYAEQLDALRDLEESASESLRIAQLRYENGIDSFLQVQTAEVTLYNAQRLFLDTGMNSLMNRVELYKALGGGWNENTVQTDQEPSA</sequence>
<evidence type="ECO:0000256" key="1">
    <source>
        <dbReference type="ARBA" id="ARBA00007613"/>
    </source>
</evidence>
<dbReference type="Pfam" id="PF02321">
    <property type="entry name" value="OEP"/>
    <property type="match status" value="2"/>
</dbReference>
<proteinExistence type="inferred from homology"/>
<keyword evidence="2" id="KW-0472">Membrane</keyword>
<dbReference type="GO" id="GO:0009279">
    <property type="term" value="C:cell outer membrane"/>
    <property type="evidence" value="ECO:0007669"/>
    <property type="project" value="UniProtKB-SubCell"/>
</dbReference>
<evidence type="ECO:0000313" key="5">
    <source>
        <dbReference type="EMBL" id="RIY41781.1"/>
    </source>
</evidence>
<gene>
    <name evidence="5" type="ORF">CJP73_04890</name>
</gene>
<feature type="signal peptide" evidence="4">
    <location>
        <begin position="1"/>
        <end position="25"/>
    </location>
</feature>
<reference evidence="5 6" key="1">
    <citation type="submission" date="2017-08" db="EMBL/GenBank/DDBJ databases">
        <title>Pusillimonas indicus sp. nov., a member of the family Alcaligenaceae isolated from surface seawater.</title>
        <authorList>
            <person name="Li J."/>
        </authorList>
    </citation>
    <scope>NUCLEOTIDE SEQUENCE [LARGE SCALE GENOMIC DNA]</scope>
    <source>
        <strain evidence="5 6">L52-1-41</strain>
    </source>
</reference>
<keyword evidence="3" id="KW-0175">Coiled coil</keyword>
<dbReference type="PANTHER" id="PTHR30203:SF32">
    <property type="entry name" value="CATION EFFLUX SYSTEM PROTEIN CUSC"/>
    <property type="match status" value="1"/>
</dbReference>
<keyword evidence="4" id="KW-0732">Signal</keyword>
<dbReference type="PROSITE" id="PS51257">
    <property type="entry name" value="PROKAR_LIPOPROTEIN"/>
    <property type="match status" value="1"/>
</dbReference>
<dbReference type="OrthoDB" id="9770517at2"/>
<dbReference type="EMBL" id="NQYH01000002">
    <property type="protein sequence ID" value="RIY41781.1"/>
    <property type="molecule type" value="Genomic_DNA"/>
</dbReference>
<comment type="similarity">
    <text evidence="1 2">Belongs to the outer membrane factor (OMF) (TC 1.B.17) family.</text>
</comment>
<comment type="function">
    <text evidence="2">CyaE is necessary for transport of calmodulin-sensitive adenylate cyclase-hemolysin (cyclolysin).</text>
</comment>
<dbReference type="Gene3D" id="2.20.200.10">
    <property type="entry name" value="Outer membrane efflux proteins (OEP)"/>
    <property type="match status" value="1"/>
</dbReference>
<feature type="chain" id="PRO_5017457915" description="Protein CyaE" evidence="4">
    <location>
        <begin position="26"/>
        <end position="484"/>
    </location>
</feature>
<dbReference type="GO" id="GO:0031640">
    <property type="term" value="P:killing of cells of another organism"/>
    <property type="evidence" value="ECO:0007669"/>
    <property type="project" value="UniProtKB-KW"/>
</dbReference>
<name>A0A3A1YW92_9BURK</name>
<keyword evidence="2" id="KW-0813">Transport</keyword>
<evidence type="ECO:0000256" key="3">
    <source>
        <dbReference type="SAM" id="Coils"/>
    </source>
</evidence>
<dbReference type="GO" id="GO:0015562">
    <property type="term" value="F:efflux transmembrane transporter activity"/>
    <property type="evidence" value="ECO:0007669"/>
    <property type="project" value="InterPro"/>
</dbReference>
<dbReference type="PANTHER" id="PTHR30203">
    <property type="entry name" value="OUTER MEMBRANE CATION EFFLUX PROTEIN"/>
    <property type="match status" value="1"/>
</dbReference>
<comment type="caution">
    <text evidence="5">The sequence shown here is derived from an EMBL/GenBank/DDBJ whole genome shotgun (WGS) entry which is preliminary data.</text>
</comment>
<keyword evidence="2" id="KW-0998">Cell outer membrane</keyword>
<comment type="subcellular location">
    <subcellularLocation>
        <location evidence="2">Cell outer membrane</location>
        <topology evidence="2">Peripheral membrane protein</topology>
    </subcellularLocation>
</comment>
<protein>
    <recommendedName>
        <fullName evidence="2">Protein CyaE</fullName>
    </recommendedName>
</protein>
<dbReference type="Proteomes" id="UP000266206">
    <property type="component" value="Unassembled WGS sequence"/>
</dbReference>
<dbReference type="InterPro" id="IPR028351">
    <property type="entry name" value="CyaE"/>
</dbReference>
<feature type="coiled-coil region" evidence="3">
    <location>
        <begin position="227"/>
        <end position="254"/>
    </location>
</feature>
<evidence type="ECO:0000256" key="4">
    <source>
        <dbReference type="SAM" id="SignalP"/>
    </source>
</evidence>
<dbReference type="NCBIfam" id="TIGR01845">
    <property type="entry name" value="outer_NodT"/>
    <property type="match status" value="1"/>
</dbReference>
<dbReference type="RefSeq" id="WP_119515652.1">
    <property type="nucleotide sequence ID" value="NZ_NQYH01000002.1"/>
</dbReference>
<dbReference type="Gene3D" id="1.20.1600.10">
    <property type="entry name" value="Outer membrane efflux proteins (OEP)"/>
    <property type="match status" value="1"/>
</dbReference>